<gene>
    <name evidence="4" type="ORF">RNC47_10535</name>
</gene>
<dbReference type="InterPro" id="IPR020568">
    <property type="entry name" value="Ribosomal_Su5_D2-typ_SF"/>
</dbReference>
<feature type="compositionally biased region" description="Basic residues" evidence="2">
    <location>
        <begin position="315"/>
        <end position="325"/>
    </location>
</feature>
<dbReference type="EMBL" id="JAVREM010000008">
    <property type="protein sequence ID" value="MDT0318773.1"/>
    <property type="molecule type" value="Genomic_DNA"/>
</dbReference>
<dbReference type="Gene3D" id="3.30.230.10">
    <property type="match status" value="1"/>
</dbReference>
<evidence type="ECO:0000313" key="5">
    <source>
        <dbReference type="Proteomes" id="UP001183420"/>
    </source>
</evidence>
<sequence>MTADATGTGQAACHHGEILQGVFRDRHGRMCPGLVTLPVPPETGLGCHAEFTRHPAGDPDDLTVDPPDRAKALRAARLAAAECARRAGRSPGAGRLRLSGTIPVGLGMGSSTGDVIAAIRAVAASHRVSLAPHEIARLAVTAEGASDPLMLADRPVLFAQRAGRVLEVLGPALPPAVVVGCATGGGRPVDTLSLPADAYRDRDLAAFERLRALLRRAVATADTALLGRVCTASATRHQRLLPKEELPALVAVAAETGAAGVQVAHSGNVAGLLFDPARPGLARRLDRCVEALRRLGLPVLMTFTTRQTHDERVSHHVRPRRRRDRRPGPDTPRTRPRLPAL</sequence>
<feature type="region of interest" description="Disordered" evidence="2">
    <location>
        <begin position="308"/>
        <end position="341"/>
    </location>
</feature>
<proteinExistence type="predicted"/>
<name>A0ABU2LMI4_9ACTN</name>
<evidence type="ECO:0000259" key="3">
    <source>
        <dbReference type="Pfam" id="PF00288"/>
    </source>
</evidence>
<evidence type="ECO:0000313" key="4">
    <source>
        <dbReference type="EMBL" id="MDT0318773.1"/>
    </source>
</evidence>
<organism evidence="4 5">
    <name type="scientific">Streptomyces millisiae</name>
    <dbReference type="NCBI Taxonomy" id="3075542"/>
    <lineage>
        <taxon>Bacteria</taxon>
        <taxon>Bacillati</taxon>
        <taxon>Actinomycetota</taxon>
        <taxon>Actinomycetes</taxon>
        <taxon>Kitasatosporales</taxon>
        <taxon>Streptomycetaceae</taxon>
        <taxon>Streptomyces</taxon>
    </lineage>
</organism>
<evidence type="ECO:0000256" key="1">
    <source>
        <dbReference type="ARBA" id="ARBA00022777"/>
    </source>
</evidence>
<reference evidence="5" key="1">
    <citation type="submission" date="2023-07" db="EMBL/GenBank/DDBJ databases">
        <title>30 novel species of actinomycetes from the DSMZ collection.</title>
        <authorList>
            <person name="Nouioui I."/>
        </authorList>
    </citation>
    <scope>NUCLEOTIDE SEQUENCE [LARGE SCALE GENOMIC DNA]</scope>
    <source>
        <strain evidence="5">DSM 44918</strain>
    </source>
</reference>
<dbReference type="SUPFAM" id="SSF54211">
    <property type="entry name" value="Ribosomal protein S5 domain 2-like"/>
    <property type="match status" value="1"/>
</dbReference>
<dbReference type="RefSeq" id="WP_311597645.1">
    <property type="nucleotide sequence ID" value="NZ_JAVREM010000008.1"/>
</dbReference>
<dbReference type="InterPro" id="IPR014721">
    <property type="entry name" value="Ribsml_uS5_D2-typ_fold_subgr"/>
</dbReference>
<dbReference type="GO" id="GO:0016301">
    <property type="term" value="F:kinase activity"/>
    <property type="evidence" value="ECO:0007669"/>
    <property type="project" value="UniProtKB-KW"/>
</dbReference>
<feature type="domain" description="GHMP kinase N-terminal" evidence="3">
    <location>
        <begin position="79"/>
        <end position="144"/>
    </location>
</feature>
<dbReference type="Pfam" id="PF00288">
    <property type="entry name" value="GHMP_kinases_N"/>
    <property type="match status" value="1"/>
</dbReference>
<keyword evidence="5" id="KW-1185">Reference proteome</keyword>
<evidence type="ECO:0000256" key="2">
    <source>
        <dbReference type="SAM" id="MobiDB-lite"/>
    </source>
</evidence>
<dbReference type="Proteomes" id="UP001183420">
    <property type="component" value="Unassembled WGS sequence"/>
</dbReference>
<keyword evidence="1 4" id="KW-0808">Transferase</keyword>
<accession>A0ABU2LMI4</accession>
<keyword evidence="1 4" id="KW-0418">Kinase</keyword>
<dbReference type="InterPro" id="IPR006204">
    <property type="entry name" value="GHMP_kinase_N_dom"/>
</dbReference>
<comment type="caution">
    <text evidence="4">The sequence shown here is derived from an EMBL/GenBank/DDBJ whole genome shotgun (WGS) entry which is preliminary data.</text>
</comment>
<protein>
    <submittedName>
        <fullName evidence="4">GHMP kinase</fullName>
    </submittedName>
</protein>